<keyword evidence="7" id="KW-0788">Thiol protease</keyword>
<dbReference type="PROSITE" id="PS50235">
    <property type="entry name" value="USP_3"/>
    <property type="match status" value="1"/>
</dbReference>
<dbReference type="Proteomes" id="UP000823749">
    <property type="component" value="Chromosome 8"/>
</dbReference>
<dbReference type="GO" id="GO:0004843">
    <property type="term" value="F:cysteine-type deubiquitinase activity"/>
    <property type="evidence" value="ECO:0007669"/>
    <property type="project" value="UniProtKB-EC"/>
</dbReference>
<evidence type="ECO:0000256" key="8">
    <source>
        <dbReference type="SAM" id="Phobius"/>
    </source>
</evidence>
<comment type="similarity">
    <text evidence="2">Belongs to the peptidase C19 family.</text>
</comment>
<reference evidence="10" key="1">
    <citation type="submission" date="2020-08" db="EMBL/GenBank/DDBJ databases">
        <title>Plant Genome Project.</title>
        <authorList>
            <person name="Zhang R.-G."/>
        </authorList>
    </citation>
    <scope>NUCLEOTIDE SEQUENCE</scope>
    <source>
        <strain evidence="10">WSP0</strain>
        <tissue evidence="10">Leaf</tissue>
    </source>
</reference>
<dbReference type="InterPro" id="IPR018200">
    <property type="entry name" value="USP_CS"/>
</dbReference>
<dbReference type="AlphaFoldDB" id="A0AAV6J070"/>
<evidence type="ECO:0000256" key="7">
    <source>
        <dbReference type="ARBA" id="ARBA00022807"/>
    </source>
</evidence>
<keyword evidence="6" id="KW-0378">Hydrolase</keyword>
<keyword evidence="8" id="KW-0472">Membrane</keyword>
<dbReference type="InterPro" id="IPR001394">
    <property type="entry name" value="Peptidase_C19_UCH"/>
</dbReference>
<dbReference type="GO" id="GO:0005634">
    <property type="term" value="C:nucleus"/>
    <property type="evidence" value="ECO:0007669"/>
    <property type="project" value="TreeGrafter"/>
</dbReference>
<dbReference type="InterPro" id="IPR050164">
    <property type="entry name" value="Peptidase_C19"/>
</dbReference>
<organism evidence="10 11">
    <name type="scientific">Rhododendron griersonianum</name>
    <dbReference type="NCBI Taxonomy" id="479676"/>
    <lineage>
        <taxon>Eukaryota</taxon>
        <taxon>Viridiplantae</taxon>
        <taxon>Streptophyta</taxon>
        <taxon>Embryophyta</taxon>
        <taxon>Tracheophyta</taxon>
        <taxon>Spermatophyta</taxon>
        <taxon>Magnoliopsida</taxon>
        <taxon>eudicotyledons</taxon>
        <taxon>Gunneridae</taxon>
        <taxon>Pentapetalae</taxon>
        <taxon>asterids</taxon>
        <taxon>Ericales</taxon>
        <taxon>Ericaceae</taxon>
        <taxon>Ericoideae</taxon>
        <taxon>Rhodoreae</taxon>
        <taxon>Rhododendron</taxon>
    </lineage>
</organism>
<evidence type="ECO:0000256" key="2">
    <source>
        <dbReference type="ARBA" id="ARBA00009085"/>
    </source>
</evidence>
<sequence length="628" mass="69868">MKLEGKLDIPSLFHKFKHGLGTLPQAKWVSASGFHISLAGLLGVAGFIFALRDGKIRNFNCLPWSSDSDGSLEKKWVLPGLQNLGNNCFLNVILQALASCSCFQSFLRTTVEEYECLLGEEWTDSLPLTVALASLMEGGRHSCLKRVHCCLTPLTVAMASLMEGERLSSGWAQFIPDWPDSRVSAATWALHGLGPVRPGPTLLTASILAKQWAFIPRILVIGSSLELCNLQRERMALSPRKLMLVMNHYISNFNLANQQDAGEAFFHILSSLREEASSCYVPVYMSLADATAIPNSRILAPKRMEEQSEHERWRQSFLGPFDGILGSILTCESCSFQISLDFQFFHSLHLSLVLCGGANVIMPGCSVEDCLRKFFVSERLDNYCCSHCWHGAAIKFLSSMDECEADIGKLRLCCEHGSCDCKKLPHLAALPWSNNFSHTFKQLNIARSPKILCIHLQRASMNEYGELIKLQKNWEENVQSFRPKQQYQHYTNHLHSQLDTNMLKGIYSKAGYMEDLGQPGFEISGGDTHSPAFQGKSNVPQSGGFSDTVFGDAPMQSDNKHFGRSGSGHYTVYRRAKAKNDGDDPVGIAEPALVRWFCISDSQVHSVSEEEVLAAEASVLFYERISED</sequence>
<dbReference type="EC" id="3.4.19.12" evidence="3"/>
<evidence type="ECO:0000256" key="3">
    <source>
        <dbReference type="ARBA" id="ARBA00012759"/>
    </source>
</evidence>
<dbReference type="PANTHER" id="PTHR24006:SF888">
    <property type="entry name" value="UBIQUITIN CARBOXYL-TERMINAL HYDROLASE 30"/>
    <property type="match status" value="1"/>
</dbReference>
<evidence type="ECO:0000256" key="4">
    <source>
        <dbReference type="ARBA" id="ARBA00022670"/>
    </source>
</evidence>
<evidence type="ECO:0000256" key="1">
    <source>
        <dbReference type="ARBA" id="ARBA00000707"/>
    </source>
</evidence>
<dbReference type="InterPro" id="IPR028889">
    <property type="entry name" value="USP"/>
</dbReference>
<feature type="transmembrane region" description="Helical" evidence="8">
    <location>
        <begin position="28"/>
        <end position="51"/>
    </location>
</feature>
<keyword evidence="11" id="KW-1185">Reference proteome</keyword>
<name>A0AAV6J070_9ERIC</name>
<dbReference type="SUPFAM" id="SSF54001">
    <property type="entry name" value="Cysteine proteinases"/>
    <property type="match status" value="1"/>
</dbReference>
<feature type="domain" description="USP" evidence="9">
    <location>
        <begin position="79"/>
        <end position="625"/>
    </location>
</feature>
<evidence type="ECO:0000256" key="6">
    <source>
        <dbReference type="ARBA" id="ARBA00022801"/>
    </source>
</evidence>
<gene>
    <name evidence="10" type="ORF">RHGRI_022313</name>
</gene>
<evidence type="ECO:0000313" key="10">
    <source>
        <dbReference type="EMBL" id="KAG5534128.1"/>
    </source>
</evidence>
<dbReference type="Pfam" id="PF00443">
    <property type="entry name" value="UCH"/>
    <property type="match status" value="1"/>
</dbReference>
<comment type="catalytic activity">
    <reaction evidence="1">
        <text>Thiol-dependent hydrolysis of ester, thioester, amide, peptide and isopeptide bonds formed by the C-terminal Gly of ubiquitin (a 76-residue protein attached to proteins as an intracellular targeting signal).</text>
        <dbReference type="EC" id="3.4.19.12"/>
    </reaction>
</comment>
<dbReference type="GO" id="GO:0005829">
    <property type="term" value="C:cytosol"/>
    <property type="evidence" value="ECO:0007669"/>
    <property type="project" value="TreeGrafter"/>
</dbReference>
<dbReference type="PROSITE" id="PS00972">
    <property type="entry name" value="USP_1"/>
    <property type="match status" value="1"/>
</dbReference>
<keyword evidence="4" id="KW-0645">Protease</keyword>
<dbReference type="PANTHER" id="PTHR24006">
    <property type="entry name" value="UBIQUITIN CARBOXYL-TERMINAL HYDROLASE"/>
    <property type="match status" value="1"/>
</dbReference>
<protein>
    <recommendedName>
        <fullName evidence="3">ubiquitinyl hydrolase 1</fullName>
        <ecNumber evidence="3">3.4.19.12</ecNumber>
    </recommendedName>
</protein>
<dbReference type="InterPro" id="IPR038765">
    <property type="entry name" value="Papain-like_cys_pep_sf"/>
</dbReference>
<keyword evidence="8" id="KW-0812">Transmembrane</keyword>
<keyword evidence="8" id="KW-1133">Transmembrane helix</keyword>
<dbReference type="Gene3D" id="3.90.70.10">
    <property type="entry name" value="Cysteine proteinases"/>
    <property type="match status" value="2"/>
</dbReference>
<comment type="caution">
    <text evidence="10">The sequence shown here is derived from an EMBL/GenBank/DDBJ whole genome shotgun (WGS) entry which is preliminary data.</text>
</comment>
<evidence type="ECO:0000259" key="9">
    <source>
        <dbReference type="PROSITE" id="PS50235"/>
    </source>
</evidence>
<accession>A0AAV6J070</accession>
<dbReference type="GO" id="GO:0006508">
    <property type="term" value="P:proteolysis"/>
    <property type="evidence" value="ECO:0007669"/>
    <property type="project" value="UniProtKB-KW"/>
</dbReference>
<evidence type="ECO:0000256" key="5">
    <source>
        <dbReference type="ARBA" id="ARBA00022786"/>
    </source>
</evidence>
<proteinExistence type="inferred from homology"/>
<keyword evidence="5" id="KW-0833">Ubl conjugation pathway</keyword>
<dbReference type="GO" id="GO:0016579">
    <property type="term" value="P:protein deubiquitination"/>
    <property type="evidence" value="ECO:0007669"/>
    <property type="project" value="InterPro"/>
</dbReference>
<evidence type="ECO:0000313" key="11">
    <source>
        <dbReference type="Proteomes" id="UP000823749"/>
    </source>
</evidence>
<dbReference type="EMBL" id="JACTNZ010000008">
    <property type="protein sequence ID" value="KAG5534128.1"/>
    <property type="molecule type" value="Genomic_DNA"/>
</dbReference>